<protein>
    <submittedName>
        <fullName evidence="4">MarR family transcriptional regulator</fullName>
    </submittedName>
</protein>
<dbReference type="InterPro" id="IPR000835">
    <property type="entry name" value="HTH_MarR-typ"/>
</dbReference>
<evidence type="ECO:0000256" key="1">
    <source>
        <dbReference type="ARBA" id="ARBA00023015"/>
    </source>
</evidence>
<name>A0A2I1L875_9LACT</name>
<dbReference type="Pfam" id="PF01047">
    <property type="entry name" value="MarR"/>
    <property type="match status" value="1"/>
</dbReference>
<evidence type="ECO:0000256" key="3">
    <source>
        <dbReference type="ARBA" id="ARBA00023163"/>
    </source>
</evidence>
<dbReference type="InterPro" id="IPR036390">
    <property type="entry name" value="WH_DNA-bd_sf"/>
</dbReference>
<evidence type="ECO:0000313" key="5">
    <source>
        <dbReference type="Proteomes" id="UP000251923"/>
    </source>
</evidence>
<organism evidence="4 5">
    <name type="scientific">Aerococcus urinae</name>
    <dbReference type="NCBI Taxonomy" id="1376"/>
    <lineage>
        <taxon>Bacteria</taxon>
        <taxon>Bacillati</taxon>
        <taxon>Bacillota</taxon>
        <taxon>Bacilli</taxon>
        <taxon>Lactobacillales</taxon>
        <taxon>Aerococcaceae</taxon>
        <taxon>Aerococcus</taxon>
    </lineage>
</organism>
<dbReference type="Gene3D" id="1.10.10.10">
    <property type="entry name" value="Winged helix-like DNA-binding domain superfamily/Winged helix DNA-binding domain"/>
    <property type="match status" value="1"/>
</dbReference>
<dbReference type="PANTHER" id="PTHR42756:SF1">
    <property type="entry name" value="TRANSCRIPTIONAL REPRESSOR OF EMRAB OPERON"/>
    <property type="match status" value="1"/>
</dbReference>
<evidence type="ECO:0000313" key="4">
    <source>
        <dbReference type="EMBL" id="RAV81164.1"/>
    </source>
</evidence>
<dbReference type="InterPro" id="IPR036388">
    <property type="entry name" value="WH-like_DNA-bd_sf"/>
</dbReference>
<dbReference type="GO" id="GO:0003700">
    <property type="term" value="F:DNA-binding transcription factor activity"/>
    <property type="evidence" value="ECO:0007669"/>
    <property type="project" value="InterPro"/>
</dbReference>
<gene>
    <name evidence="4" type="ORF">DBT54_01840</name>
</gene>
<dbReference type="PANTHER" id="PTHR42756">
    <property type="entry name" value="TRANSCRIPTIONAL REGULATOR, MARR"/>
    <property type="match status" value="1"/>
</dbReference>
<dbReference type="PROSITE" id="PS50995">
    <property type="entry name" value="HTH_MARR_2"/>
    <property type="match status" value="1"/>
</dbReference>
<dbReference type="AlphaFoldDB" id="A0A2I1L875"/>
<accession>A0A2I1L875</accession>
<sequence length="169" mass="19442">MFSGKLFITKPCAYNEVRTMTSRESGCENFNHALNIYQSLVRLYRRNLQDTSQALANFSCQINVPQFDLLSYICEHPATNQQKIAIQLCVTKGNVSQLLHKLEENGYIKKEVQGRSHLLFPTSKGEELYQEIAYDLSNFQRSFFNALDNEELATLDQLLAKVCQDHLNK</sequence>
<keyword evidence="2" id="KW-0238">DNA-binding</keyword>
<comment type="caution">
    <text evidence="4">The sequence shown here is derived from an EMBL/GenBank/DDBJ whole genome shotgun (WGS) entry which is preliminary data.</text>
</comment>
<reference evidence="4 5" key="1">
    <citation type="submission" date="2018-04" db="EMBL/GenBank/DDBJ databases">
        <title>Aerococcus urinae genomes.</title>
        <authorList>
            <person name="Hilt E."/>
            <person name="Gilbert N.M."/>
            <person name="Thomas-White K."/>
            <person name="Putonti C."/>
            <person name="Lewis A.L."/>
            <person name="Visck K.L."/>
            <person name="Wolfe A.J."/>
        </authorList>
    </citation>
    <scope>NUCLEOTIDE SEQUENCE [LARGE SCALE GENOMIC DNA]</scope>
    <source>
        <strain evidence="4 5">UMB7480</strain>
    </source>
</reference>
<evidence type="ECO:0000256" key="2">
    <source>
        <dbReference type="ARBA" id="ARBA00023125"/>
    </source>
</evidence>
<keyword evidence="1" id="KW-0805">Transcription regulation</keyword>
<dbReference type="SUPFAM" id="SSF46785">
    <property type="entry name" value="Winged helix' DNA-binding domain"/>
    <property type="match status" value="1"/>
</dbReference>
<dbReference type="Proteomes" id="UP000251923">
    <property type="component" value="Unassembled WGS sequence"/>
</dbReference>
<dbReference type="SMART" id="SM00347">
    <property type="entry name" value="HTH_MARR"/>
    <property type="match status" value="1"/>
</dbReference>
<keyword evidence="3" id="KW-0804">Transcription</keyword>
<dbReference type="EMBL" id="QMHM01000002">
    <property type="protein sequence ID" value="RAV81164.1"/>
    <property type="molecule type" value="Genomic_DNA"/>
</dbReference>
<proteinExistence type="predicted"/>
<dbReference type="GO" id="GO:0003677">
    <property type="term" value="F:DNA binding"/>
    <property type="evidence" value="ECO:0007669"/>
    <property type="project" value="UniProtKB-KW"/>
</dbReference>
<dbReference type="PRINTS" id="PR00598">
    <property type="entry name" value="HTHMARR"/>
</dbReference>